<evidence type="ECO:0000256" key="5">
    <source>
        <dbReference type="ARBA" id="ARBA00022989"/>
    </source>
</evidence>
<dbReference type="PANTHER" id="PTHR11923">
    <property type="entry name" value="SCAVENGER RECEPTOR CLASS B TYPE-1 SR-B1"/>
    <property type="match status" value="1"/>
</dbReference>
<dbReference type="GO" id="GO:0005886">
    <property type="term" value="C:plasma membrane"/>
    <property type="evidence" value="ECO:0007669"/>
    <property type="project" value="UniProtKB-SubCell"/>
</dbReference>
<dbReference type="Pfam" id="PF01130">
    <property type="entry name" value="CD36"/>
    <property type="match status" value="1"/>
</dbReference>
<dbReference type="GO" id="GO:0005044">
    <property type="term" value="F:scavenger receptor activity"/>
    <property type="evidence" value="ECO:0000318"/>
    <property type="project" value="GO_Central"/>
</dbReference>
<keyword evidence="7" id="KW-0325">Glycoprotein</keyword>
<dbReference type="FunCoup" id="D2A0J8">
    <property type="interactions" value="42"/>
</dbReference>
<dbReference type="STRING" id="7070.D2A0J8"/>
<name>D2A0J8_TRICA</name>
<dbReference type="OMA" id="FMNLRPQ"/>
<organism evidence="9 10">
    <name type="scientific">Tribolium castaneum</name>
    <name type="common">Red flour beetle</name>
    <dbReference type="NCBI Taxonomy" id="7070"/>
    <lineage>
        <taxon>Eukaryota</taxon>
        <taxon>Metazoa</taxon>
        <taxon>Ecdysozoa</taxon>
        <taxon>Arthropoda</taxon>
        <taxon>Hexapoda</taxon>
        <taxon>Insecta</taxon>
        <taxon>Pterygota</taxon>
        <taxon>Neoptera</taxon>
        <taxon>Endopterygota</taxon>
        <taxon>Coleoptera</taxon>
        <taxon>Polyphaga</taxon>
        <taxon>Cucujiformia</taxon>
        <taxon>Tenebrionidae</taxon>
        <taxon>Tenebrionidae incertae sedis</taxon>
        <taxon>Tribolium</taxon>
    </lineage>
</organism>
<evidence type="ECO:0000313" key="9">
    <source>
        <dbReference type="EMBL" id="EFA02814.2"/>
    </source>
</evidence>
<dbReference type="AlphaFoldDB" id="D2A0J8"/>
<evidence type="ECO:0000256" key="6">
    <source>
        <dbReference type="ARBA" id="ARBA00023136"/>
    </source>
</evidence>
<dbReference type="Proteomes" id="UP000007266">
    <property type="component" value="Linkage group 4"/>
</dbReference>
<comment type="similarity">
    <text evidence="2">Belongs to the CD36 family.</text>
</comment>
<proteinExistence type="inferred from homology"/>
<keyword evidence="10" id="KW-1185">Reference proteome</keyword>
<comment type="subcellular location">
    <subcellularLocation>
        <location evidence="1">Cell membrane</location>
    </subcellularLocation>
</comment>
<dbReference type="PRINTS" id="PR01609">
    <property type="entry name" value="CD36FAMILY"/>
</dbReference>
<evidence type="ECO:0000256" key="7">
    <source>
        <dbReference type="ARBA" id="ARBA00023180"/>
    </source>
</evidence>
<evidence type="ECO:0000256" key="8">
    <source>
        <dbReference type="SAM" id="Phobius"/>
    </source>
</evidence>
<reference evidence="9 10" key="2">
    <citation type="journal article" date="2010" name="Nucleic Acids Res.">
        <title>BeetleBase in 2010: revisions to provide comprehensive genomic information for Tribolium castaneum.</title>
        <authorList>
            <person name="Kim H.S."/>
            <person name="Murphy T."/>
            <person name="Xia J."/>
            <person name="Caragea D."/>
            <person name="Park Y."/>
            <person name="Beeman R.W."/>
            <person name="Lorenzen M.D."/>
            <person name="Butcher S."/>
            <person name="Manak J.R."/>
            <person name="Brown S.J."/>
        </authorList>
    </citation>
    <scope>GENOME REANNOTATION</scope>
    <source>
        <strain evidence="9 10">Georgia GA2</strain>
    </source>
</reference>
<gene>
    <name evidence="9" type="primary">AUGUSTUS-3.0.2_07247</name>
    <name evidence="9" type="ORF">TcasGA2_TC007247</name>
</gene>
<evidence type="ECO:0000313" key="10">
    <source>
        <dbReference type="Proteomes" id="UP000007266"/>
    </source>
</evidence>
<keyword evidence="3" id="KW-1003">Cell membrane</keyword>
<dbReference type="PANTHER" id="PTHR11923:SF114">
    <property type="entry name" value="FI02050P-RELATED"/>
    <property type="match status" value="1"/>
</dbReference>
<evidence type="ECO:0000256" key="1">
    <source>
        <dbReference type="ARBA" id="ARBA00004236"/>
    </source>
</evidence>
<dbReference type="OrthoDB" id="514335at2759"/>
<dbReference type="EMBL" id="KQ971338">
    <property type="protein sequence ID" value="EFA02814.2"/>
    <property type="molecule type" value="Genomic_DNA"/>
</dbReference>
<reference evidence="9 10" key="1">
    <citation type="journal article" date="2008" name="Nature">
        <title>The genome of the model beetle and pest Tribolium castaneum.</title>
        <authorList>
            <consortium name="Tribolium Genome Sequencing Consortium"/>
            <person name="Richards S."/>
            <person name="Gibbs R.A."/>
            <person name="Weinstock G.M."/>
            <person name="Brown S.J."/>
            <person name="Denell R."/>
            <person name="Beeman R.W."/>
            <person name="Gibbs R."/>
            <person name="Beeman R.W."/>
            <person name="Brown S.J."/>
            <person name="Bucher G."/>
            <person name="Friedrich M."/>
            <person name="Grimmelikhuijzen C.J."/>
            <person name="Klingler M."/>
            <person name="Lorenzen M."/>
            <person name="Richards S."/>
            <person name="Roth S."/>
            <person name="Schroder R."/>
            <person name="Tautz D."/>
            <person name="Zdobnov E.M."/>
            <person name="Muzny D."/>
            <person name="Gibbs R.A."/>
            <person name="Weinstock G.M."/>
            <person name="Attaway T."/>
            <person name="Bell S."/>
            <person name="Buhay C.J."/>
            <person name="Chandrabose M.N."/>
            <person name="Chavez D."/>
            <person name="Clerk-Blankenburg K.P."/>
            <person name="Cree A."/>
            <person name="Dao M."/>
            <person name="Davis C."/>
            <person name="Chacko J."/>
            <person name="Dinh H."/>
            <person name="Dugan-Rocha S."/>
            <person name="Fowler G."/>
            <person name="Garner T.T."/>
            <person name="Garnes J."/>
            <person name="Gnirke A."/>
            <person name="Hawes A."/>
            <person name="Hernandez J."/>
            <person name="Hines S."/>
            <person name="Holder M."/>
            <person name="Hume J."/>
            <person name="Jhangiani S.N."/>
            <person name="Joshi V."/>
            <person name="Khan Z.M."/>
            <person name="Jackson L."/>
            <person name="Kovar C."/>
            <person name="Kowis A."/>
            <person name="Lee S."/>
            <person name="Lewis L.R."/>
            <person name="Margolis J."/>
            <person name="Morgan M."/>
            <person name="Nazareth L.V."/>
            <person name="Nguyen N."/>
            <person name="Okwuonu G."/>
            <person name="Parker D."/>
            <person name="Richards S."/>
            <person name="Ruiz S.J."/>
            <person name="Santibanez J."/>
            <person name="Savard J."/>
            <person name="Scherer S.E."/>
            <person name="Schneider B."/>
            <person name="Sodergren E."/>
            <person name="Tautz D."/>
            <person name="Vattahil S."/>
            <person name="Villasana D."/>
            <person name="White C.S."/>
            <person name="Wright R."/>
            <person name="Park Y."/>
            <person name="Beeman R.W."/>
            <person name="Lord J."/>
            <person name="Oppert B."/>
            <person name="Lorenzen M."/>
            <person name="Brown S."/>
            <person name="Wang L."/>
            <person name="Savard J."/>
            <person name="Tautz D."/>
            <person name="Richards S."/>
            <person name="Weinstock G."/>
            <person name="Gibbs R.A."/>
            <person name="Liu Y."/>
            <person name="Worley K."/>
            <person name="Weinstock G."/>
            <person name="Elsik C.G."/>
            <person name="Reese J.T."/>
            <person name="Elhaik E."/>
            <person name="Landan G."/>
            <person name="Graur D."/>
            <person name="Arensburger P."/>
            <person name="Atkinson P."/>
            <person name="Beeman R.W."/>
            <person name="Beidler J."/>
            <person name="Brown S.J."/>
            <person name="Demuth J.P."/>
            <person name="Drury D.W."/>
            <person name="Du Y.Z."/>
            <person name="Fujiwara H."/>
            <person name="Lorenzen M."/>
            <person name="Maselli V."/>
            <person name="Osanai M."/>
            <person name="Park Y."/>
            <person name="Robertson H.M."/>
            <person name="Tu Z."/>
            <person name="Wang J.J."/>
            <person name="Wang S."/>
            <person name="Richards S."/>
            <person name="Song H."/>
            <person name="Zhang L."/>
            <person name="Sodergren E."/>
            <person name="Werner D."/>
            <person name="Stanke M."/>
            <person name="Morgenstern B."/>
            <person name="Solovyev V."/>
            <person name="Kosarev P."/>
            <person name="Brown G."/>
            <person name="Chen H.C."/>
            <person name="Ermolaeva O."/>
            <person name="Hlavina W."/>
            <person name="Kapustin Y."/>
            <person name="Kiryutin B."/>
            <person name="Kitts P."/>
            <person name="Maglott D."/>
            <person name="Pruitt K."/>
            <person name="Sapojnikov V."/>
            <person name="Souvorov A."/>
            <person name="Mackey A.J."/>
            <person name="Waterhouse R.M."/>
            <person name="Wyder S."/>
            <person name="Zdobnov E.M."/>
            <person name="Zdobnov E.M."/>
            <person name="Wyder S."/>
            <person name="Kriventseva E.V."/>
            <person name="Kadowaki T."/>
            <person name="Bork P."/>
            <person name="Aranda M."/>
            <person name="Bao R."/>
            <person name="Beermann A."/>
            <person name="Berns N."/>
            <person name="Bolognesi R."/>
            <person name="Bonneton F."/>
            <person name="Bopp D."/>
            <person name="Brown S.J."/>
            <person name="Bucher G."/>
            <person name="Butts T."/>
            <person name="Chaumot A."/>
            <person name="Denell R.E."/>
            <person name="Ferrier D.E."/>
            <person name="Friedrich M."/>
            <person name="Gordon C.M."/>
            <person name="Jindra M."/>
            <person name="Klingler M."/>
            <person name="Lan Q."/>
            <person name="Lattorff H.M."/>
            <person name="Laudet V."/>
            <person name="von Levetsow C."/>
            <person name="Liu Z."/>
            <person name="Lutz R."/>
            <person name="Lynch J.A."/>
            <person name="da Fonseca R.N."/>
            <person name="Posnien N."/>
            <person name="Reuter R."/>
            <person name="Roth S."/>
            <person name="Savard J."/>
            <person name="Schinko J.B."/>
            <person name="Schmitt C."/>
            <person name="Schoppmeier M."/>
            <person name="Schroder R."/>
            <person name="Shippy T.D."/>
            <person name="Simonnet F."/>
            <person name="Marques-Souza H."/>
            <person name="Tautz D."/>
            <person name="Tomoyasu Y."/>
            <person name="Trauner J."/>
            <person name="Van der Zee M."/>
            <person name="Vervoort M."/>
            <person name="Wittkopp N."/>
            <person name="Wimmer E.A."/>
            <person name="Yang X."/>
            <person name="Jones A.K."/>
            <person name="Sattelle D.B."/>
            <person name="Ebert P.R."/>
            <person name="Nelson D."/>
            <person name="Scott J.G."/>
            <person name="Beeman R.W."/>
            <person name="Muthukrishnan S."/>
            <person name="Kramer K.J."/>
            <person name="Arakane Y."/>
            <person name="Beeman R.W."/>
            <person name="Zhu Q."/>
            <person name="Hogenkamp D."/>
            <person name="Dixit R."/>
            <person name="Oppert B."/>
            <person name="Jiang H."/>
            <person name="Zou Z."/>
            <person name="Marshall J."/>
            <person name="Elpidina E."/>
            <person name="Vinokurov K."/>
            <person name="Oppert C."/>
            <person name="Zou Z."/>
            <person name="Evans J."/>
            <person name="Lu Z."/>
            <person name="Zhao P."/>
            <person name="Sumathipala N."/>
            <person name="Altincicek B."/>
            <person name="Vilcinskas A."/>
            <person name="Williams M."/>
            <person name="Hultmark D."/>
            <person name="Hetru C."/>
            <person name="Jiang H."/>
            <person name="Grimmelikhuijzen C.J."/>
            <person name="Hauser F."/>
            <person name="Cazzamali G."/>
            <person name="Williamson M."/>
            <person name="Park Y."/>
            <person name="Li B."/>
            <person name="Tanaka Y."/>
            <person name="Predel R."/>
            <person name="Neupert S."/>
            <person name="Schachtner J."/>
            <person name="Verleyen P."/>
            <person name="Raible F."/>
            <person name="Bork P."/>
            <person name="Friedrich M."/>
            <person name="Walden K.K."/>
            <person name="Robertson H.M."/>
            <person name="Angeli S."/>
            <person name="Foret S."/>
            <person name="Bucher G."/>
            <person name="Schuetz S."/>
            <person name="Maleszka R."/>
            <person name="Wimmer E.A."/>
            <person name="Beeman R.W."/>
            <person name="Lorenzen M."/>
            <person name="Tomoyasu Y."/>
            <person name="Miller S.C."/>
            <person name="Grossmann D."/>
            <person name="Bucher G."/>
        </authorList>
    </citation>
    <scope>NUCLEOTIDE SEQUENCE [LARGE SCALE GENOMIC DNA]</scope>
    <source>
        <strain evidence="9 10">Georgia GA2</strain>
    </source>
</reference>
<feature type="transmembrane region" description="Helical" evidence="8">
    <location>
        <begin position="12"/>
        <end position="31"/>
    </location>
</feature>
<keyword evidence="4 8" id="KW-0812">Transmembrane</keyword>
<evidence type="ECO:0000256" key="4">
    <source>
        <dbReference type="ARBA" id="ARBA00022692"/>
    </source>
</evidence>
<protein>
    <submittedName>
        <fullName evidence="9">Croquemort</fullName>
    </submittedName>
</protein>
<keyword evidence="6 8" id="KW-0472">Membrane</keyword>
<sequence length="489" mass="56494">MPCCTPTCRKWSVFGFGTFFLVLGVAIIVFWNSLVQSIKDQELNLGNDGTTEYKMWKETPIPMYIEFYLYNWTNWKEVVDSKWSLKPSFEEHGPYTYNEKHIRKNVIFNDNHTVTYKTQRIWHFAPEKSKGSLDDVITTLNPILVTVGSMVKYKHPIVKMGVNFFIKEKGVNLTVTKTAREFIFDGYDDPLLDLLKKLHMRHINIPFDKFAWFISRNESIDYDGIYNMYDGTDDVRKLGRFAWWNYNNQTEYFPNYCGEVNGTSGELWYPVENDQYAEVFSPDTCSTLTLVKQGTEELHGVVGHKFVGDEKLFDNGTRYPDMRCFSPGDVLPSGVRNVSHCKFGAPAFISYPHFYLADPYYREAITGMTPNKTEHELFISIEPETGIPLHARVAAQINLHLEKIDRITLLEHVGREYLIPAMWFKQYAVLSEDLANQAKMLIILPAVGQYTGIGAVALGSLLLSIFGFLTWKSYRKGREEETLLNQEEF</sequence>
<dbReference type="InterPro" id="IPR002159">
    <property type="entry name" value="CD36_fam"/>
</dbReference>
<dbReference type="HOGENOM" id="CLU_019853_4_0_1"/>
<dbReference type="GO" id="GO:0016020">
    <property type="term" value="C:membrane"/>
    <property type="evidence" value="ECO:0000318"/>
    <property type="project" value="GO_Central"/>
</dbReference>
<feature type="transmembrane region" description="Helical" evidence="8">
    <location>
        <begin position="450"/>
        <end position="471"/>
    </location>
</feature>
<keyword evidence="5 8" id="KW-1133">Transmembrane helix</keyword>
<evidence type="ECO:0000256" key="2">
    <source>
        <dbReference type="ARBA" id="ARBA00010532"/>
    </source>
</evidence>
<dbReference type="eggNOG" id="KOG3776">
    <property type="taxonomic scope" value="Eukaryota"/>
</dbReference>
<dbReference type="InParanoid" id="D2A0J8"/>
<evidence type="ECO:0000256" key="3">
    <source>
        <dbReference type="ARBA" id="ARBA00022475"/>
    </source>
</evidence>
<accession>D2A0J8</accession>